<sequence>MTFNQGWIQQIYQGLKKKFISAAALGQTIAPLTEGKLSEEYLPPNISVNLISIPQGTKSEIDASNPTSNKVFEDISENRFRVGNSYYAKYSEVLDRGITPPFISGNYYALTCRGGVLVDNSPLDNGGATYFEYFILSKPLNLNSISLNILSEGIATVHVAVYTVDLTTMKPLSRISPILPISCDVLGNRKALVSMVLEPGIYTLGQYTDDDGTATVMSCQLSQSEDLFLFGVSIPELYPVRTIGVIFSQALPATVDASTVILADRFFPVAPVFFFEAA</sequence>
<protein>
    <submittedName>
        <fullName evidence="1">Uncharacterized protein</fullName>
    </submittedName>
</protein>
<evidence type="ECO:0000313" key="2">
    <source>
        <dbReference type="Proteomes" id="UP000276103"/>
    </source>
</evidence>
<gene>
    <name evidence="1" type="ORF">DSM107003_49990</name>
</gene>
<dbReference type="Proteomes" id="UP000276103">
    <property type="component" value="Unassembled WGS sequence"/>
</dbReference>
<name>A0A433UF62_ANAVA</name>
<dbReference type="RefSeq" id="WP_127056777.1">
    <property type="nucleotide sequence ID" value="NZ_RSCM01000027.1"/>
</dbReference>
<evidence type="ECO:0000313" key="1">
    <source>
        <dbReference type="EMBL" id="RUS92516.1"/>
    </source>
</evidence>
<organism evidence="1 2">
    <name type="scientific">Trichormus variabilis SAG 1403-4b</name>
    <dbReference type="NCBI Taxonomy" id="447716"/>
    <lineage>
        <taxon>Bacteria</taxon>
        <taxon>Bacillati</taxon>
        <taxon>Cyanobacteriota</taxon>
        <taxon>Cyanophyceae</taxon>
        <taxon>Nostocales</taxon>
        <taxon>Nostocaceae</taxon>
        <taxon>Trichormus</taxon>
    </lineage>
</organism>
<dbReference type="AlphaFoldDB" id="A0A433UF62"/>
<reference evidence="1 2" key="1">
    <citation type="journal article" date="2019" name="Genome Biol. Evol.">
        <title>Day and night: Metabolic profiles and evolutionary relationships of six axenic non-marine cyanobacteria.</title>
        <authorList>
            <person name="Will S.E."/>
            <person name="Henke P."/>
            <person name="Boedeker C."/>
            <person name="Huang S."/>
            <person name="Brinkmann H."/>
            <person name="Rohde M."/>
            <person name="Jarek M."/>
            <person name="Friedl T."/>
            <person name="Seufert S."/>
            <person name="Schumacher M."/>
            <person name="Overmann J."/>
            <person name="Neumann-Schaal M."/>
            <person name="Petersen J."/>
        </authorList>
    </citation>
    <scope>NUCLEOTIDE SEQUENCE [LARGE SCALE GENOMIC DNA]</scope>
    <source>
        <strain evidence="1 2">SAG 1403-4b</strain>
    </source>
</reference>
<accession>A0A433UF62</accession>
<proteinExistence type="predicted"/>
<comment type="caution">
    <text evidence="1">The sequence shown here is derived from an EMBL/GenBank/DDBJ whole genome shotgun (WGS) entry which is preliminary data.</text>
</comment>
<dbReference type="EMBL" id="RSCM01000027">
    <property type="protein sequence ID" value="RUS92516.1"/>
    <property type="molecule type" value="Genomic_DNA"/>
</dbReference>
<keyword evidence="2" id="KW-1185">Reference proteome</keyword>